<evidence type="ECO:0000313" key="3">
    <source>
        <dbReference type="EMBL" id="KAK9869549.1"/>
    </source>
</evidence>
<protein>
    <submittedName>
        <fullName evidence="3">Uncharacterized protein</fullName>
    </submittedName>
</protein>
<keyword evidence="2" id="KW-0732">Signal</keyword>
<evidence type="ECO:0000256" key="2">
    <source>
        <dbReference type="SAM" id="SignalP"/>
    </source>
</evidence>
<evidence type="ECO:0000313" key="4">
    <source>
        <dbReference type="Proteomes" id="UP001431783"/>
    </source>
</evidence>
<dbReference type="EMBL" id="JARQZJ010000001">
    <property type="protein sequence ID" value="KAK9869549.1"/>
    <property type="molecule type" value="Genomic_DNA"/>
</dbReference>
<evidence type="ECO:0000256" key="1">
    <source>
        <dbReference type="SAM" id="MobiDB-lite"/>
    </source>
</evidence>
<organism evidence="3 4">
    <name type="scientific">Henosepilachna vigintioctopunctata</name>
    <dbReference type="NCBI Taxonomy" id="420089"/>
    <lineage>
        <taxon>Eukaryota</taxon>
        <taxon>Metazoa</taxon>
        <taxon>Ecdysozoa</taxon>
        <taxon>Arthropoda</taxon>
        <taxon>Hexapoda</taxon>
        <taxon>Insecta</taxon>
        <taxon>Pterygota</taxon>
        <taxon>Neoptera</taxon>
        <taxon>Endopterygota</taxon>
        <taxon>Coleoptera</taxon>
        <taxon>Polyphaga</taxon>
        <taxon>Cucujiformia</taxon>
        <taxon>Coccinelloidea</taxon>
        <taxon>Coccinellidae</taxon>
        <taxon>Epilachninae</taxon>
        <taxon>Epilachnini</taxon>
        <taxon>Henosepilachna</taxon>
    </lineage>
</organism>
<accession>A0AAW1TQX9</accession>
<dbReference type="AlphaFoldDB" id="A0AAW1TQX9"/>
<feature type="chain" id="PRO_5043822444" evidence="2">
    <location>
        <begin position="27"/>
        <end position="343"/>
    </location>
</feature>
<reference evidence="3 4" key="1">
    <citation type="submission" date="2023-03" db="EMBL/GenBank/DDBJ databases">
        <title>Genome insight into feeding habits of ladybird beetles.</title>
        <authorList>
            <person name="Li H.-S."/>
            <person name="Huang Y.-H."/>
            <person name="Pang H."/>
        </authorList>
    </citation>
    <scope>NUCLEOTIDE SEQUENCE [LARGE SCALE GENOMIC DNA]</scope>
    <source>
        <strain evidence="3">SYSU_2023b</strain>
        <tissue evidence="3">Whole body</tissue>
    </source>
</reference>
<feature type="signal peptide" evidence="2">
    <location>
        <begin position="1"/>
        <end position="26"/>
    </location>
</feature>
<gene>
    <name evidence="3" type="ORF">WA026_003303</name>
</gene>
<dbReference type="Proteomes" id="UP001431783">
    <property type="component" value="Unassembled WGS sequence"/>
</dbReference>
<sequence>MSINKNILLYLTLLYIVISEINVVISQQTQSDTTNEQEGNENKYQTGSNGTDAAEIQNTTESQMKLISRILLEGEEEEIDNVDLDELIAALLDIKNTNVVPKSLNKIWEKFKEKRGISNINLTDLMQWDAYLHYLPEKDLIYFIENHIGNTEFYGSLKGLTKQDTALIMSSLVNIYERDHFLNHTTINLIFELVCGLSQRLLSRISDKEFRLVDDKVFHHLHSCSQARLRWLLENMMKSSIFGPPQVWKSEKLEKLGMLLLTLTPEELISIPPSSMDKMPEDILKLMDIKLIRSFTKVQIKKFSFPAFMAYKRRLSFTSNQMISRIVISVHVLLSITFLLSFI</sequence>
<keyword evidence="4" id="KW-1185">Reference proteome</keyword>
<feature type="region of interest" description="Disordered" evidence="1">
    <location>
        <begin position="30"/>
        <end position="55"/>
    </location>
</feature>
<name>A0AAW1TQX9_9CUCU</name>
<comment type="caution">
    <text evidence="3">The sequence shown here is derived from an EMBL/GenBank/DDBJ whole genome shotgun (WGS) entry which is preliminary data.</text>
</comment>
<proteinExistence type="predicted"/>